<keyword evidence="2" id="KW-0489">Methyltransferase</keyword>
<keyword evidence="3" id="KW-1185">Reference proteome</keyword>
<evidence type="ECO:0000313" key="3">
    <source>
        <dbReference type="Proteomes" id="UP001216579"/>
    </source>
</evidence>
<dbReference type="Proteomes" id="UP001216579">
    <property type="component" value="Unassembled WGS sequence"/>
</dbReference>
<accession>A0ABT5ZTG0</accession>
<protein>
    <submittedName>
        <fullName evidence="2">Class I SAM-dependent methyltransferase</fullName>
    </submittedName>
</protein>
<dbReference type="CDD" id="cd02440">
    <property type="entry name" value="AdoMet_MTases"/>
    <property type="match status" value="1"/>
</dbReference>
<dbReference type="InterPro" id="IPR036390">
    <property type="entry name" value="WH_DNA-bd_sf"/>
</dbReference>
<dbReference type="Pfam" id="PF13649">
    <property type="entry name" value="Methyltransf_25"/>
    <property type="match status" value="1"/>
</dbReference>
<keyword evidence="2" id="KW-0808">Transferase</keyword>
<dbReference type="InterPro" id="IPR036388">
    <property type="entry name" value="WH-like_DNA-bd_sf"/>
</dbReference>
<evidence type="ECO:0000313" key="2">
    <source>
        <dbReference type="EMBL" id="MDF3293101.1"/>
    </source>
</evidence>
<dbReference type="EMBL" id="JARJBC010000022">
    <property type="protein sequence ID" value="MDF3293101.1"/>
    <property type="molecule type" value="Genomic_DNA"/>
</dbReference>
<dbReference type="PANTHER" id="PTHR45128">
    <property type="entry name" value="METHYLTRANSFERASE TYPE 11"/>
    <property type="match status" value="1"/>
</dbReference>
<sequence length="355" mass="38223">MNSQSVDEQGLDRLRAALTARSAIKSWSEGRELIELLRAAHHAGWLDRLHRETTADELATATGVSVEQVSNVLAVLTSAGVVQTRSTRFQLSPTFDALVVGASGVDMSTVLGAVDLTRGQLEQAVQPPGRTRGLDGAQALALARDWGVRTTPGARQLYGTLYQALPEYRDRLERGGPLLDVGSGVGGALLTTLTLFEELRAVGVEVVPEVATELRRRAQEAGVDERVELRAIDARTLRDEATFTVSYWAQAFFSASARAETLTAIFRALRPDGLLLMQELFPPSATQDQPTVRGQLDQLFYRQQDVAYGLSAEALAAEASAAGFQDAQIIDSPLGRLVIMRKPAVDQLQGLSGGS</sequence>
<gene>
    <name evidence="2" type="ORF">P3G67_28595</name>
</gene>
<dbReference type="SUPFAM" id="SSF53335">
    <property type="entry name" value="S-adenosyl-L-methionine-dependent methyltransferases"/>
    <property type="match status" value="1"/>
</dbReference>
<feature type="domain" description="Methyltransferase" evidence="1">
    <location>
        <begin position="179"/>
        <end position="273"/>
    </location>
</feature>
<dbReference type="InterPro" id="IPR029063">
    <property type="entry name" value="SAM-dependent_MTases_sf"/>
</dbReference>
<dbReference type="Gene3D" id="3.40.50.150">
    <property type="entry name" value="Vaccinia Virus protein VP39"/>
    <property type="match status" value="1"/>
</dbReference>
<dbReference type="PANTHER" id="PTHR45128:SF1">
    <property type="entry name" value="S-ADENOSYLMETHIONINE-DEPENDENT METHYLTRANSFERASE RV2258C"/>
    <property type="match status" value="1"/>
</dbReference>
<organism evidence="2 3">
    <name type="scientific">Streptomyces silvisoli</name>
    <dbReference type="NCBI Taxonomy" id="3034235"/>
    <lineage>
        <taxon>Bacteria</taxon>
        <taxon>Bacillati</taxon>
        <taxon>Actinomycetota</taxon>
        <taxon>Actinomycetes</taxon>
        <taxon>Kitasatosporales</taxon>
        <taxon>Streptomycetaceae</taxon>
        <taxon>Streptomyces</taxon>
    </lineage>
</organism>
<dbReference type="RefSeq" id="WP_276096066.1">
    <property type="nucleotide sequence ID" value="NZ_JARJBC010000022.1"/>
</dbReference>
<dbReference type="Gene3D" id="1.10.10.10">
    <property type="entry name" value="Winged helix-like DNA-binding domain superfamily/Winged helix DNA-binding domain"/>
    <property type="match status" value="1"/>
</dbReference>
<dbReference type="InterPro" id="IPR041698">
    <property type="entry name" value="Methyltransf_25"/>
</dbReference>
<name>A0ABT5ZTG0_9ACTN</name>
<reference evidence="2 3" key="1">
    <citation type="submission" date="2023-03" db="EMBL/GenBank/DDBJ databases">
        <title>Draft genome sequence of Streptomyces sp. RB6PN23 isolated from peat swamp forest in Thailand.</title>
        <authorList>
            <person name="Klaysubun C."/>
            <person name="Duangmal K."/>
        </authorList>
    </citation>
    <scope>NUCLEOTIDE SEQUENCE [LARGE SCALE GENOMIC DNA]</scope>
    <source>
        <strain evidence="2 3">RB6PN23</strain>
    </source>
</reference>
<evidence type="ECO:0000259" key="1">
    <source>
        <dbReference type="Pfam" id="PF13649"/>
    </source>
</evidence>
<proteinExistence type="predicted"/>
<dbReference type="SUPFAM" id="SSF46785">
    <property type="entry name" value="Winged helix' DNA-binding domain"/>
    <property type="match status" value="1"/>
</dbReference>
<comment type="caution">
    <text evidence="2">The sequence shown here is derived from an EMBL/GenBank/DDBJ whole genome shotgun (WGS) entry which is preliminary data.</text>
</comment>
<dbReference type="InterPro" id="IPR053173">
    <property type="entry name" value="SAM-binding_MTase"/>
</dbReference>
<dbReference type="GO" id="GO:0032259">
    <property type="term" value="P:methylation"/>
    <property type="evidence" value="ECO:0007669"/>
    <property type="project" value="UniProtKB-KW"/>
</dbReference>
<dbReference type="GO" id="GO:0008168">
    <property type="term" value="F:methyltransferase activity"/>
    <property type="evidence" value="ECO:0007669"/>
    <property type="project" value="UniProtKB-KW"/>
</dbReference>